<dbReference type="EMBL" id="JAGGDJ010000062">
    <property type="protein sequence ID" value="MBO7748546.1"/>
    <property type="molecule type" value="Genomic_DNA"/>
</dbReference>
<dbReference type="Pfam" id="PF02311">
    <property type="entry name" value="AraC_binding"/>
    <property type="match status" value="1"/>
</dbReference>
<dbReference type="PROSITE" id="PS00041">
    <property type="entry name" value="HTH_ARAC_FAMILY_1"/>
    <property type="match status" value="1"/>
</dbReference>
<organism evidence="5 6">
    <name type="scientific">Paenibacillus artemisiicola</name>
    <dbReference type="NCBI Taxonomy" id="1172618"/>
    <lineage>
        <taxon>Bacteria</taxon>
        <taxon>Bacillati</taxon>
        <taxon>Bacillota</taxon>
        <taxon>Bacilli</taxon>
        <taxon>Bacillales</taxon>
        <taxon>Paenibacillaceae</taxon>
        <taxon>Paenibacillus</taxon>
    </lineage>
</organism>
<dbReference type="InterPro" id="IPR009057">
    <property type="entry name" value="Homeodomain-like_sf"/>
</dbReference>
<keyword evidence="6" id="KW-1185">Reference proteome</keyword>
<dbReference type="Pfam" id="PF12833">
    <property type="entry name" value="HTH_18"/>
    <property type="match status" value="1"/>
</dbReference>
<dbReference type="Gene3D" id="2.60.120.280">
    <property type="entry name" value="Regulatory protein AraC"/>
    <property type="match status" value="1"/>
</dbReference>
<dbReference type="PROSITE" id="PS01124">
    <property type="entry name" value="HTH_ARAC_FAMILY_2"/>
    <property type="match status" value="1"/>
</dbReference>
<reference evidence="5 6" key="1">
    <citation type="submission" date="2021-03" db="EMBL/GenBank/DDBJ databases">
        <title>Paenibacillus artemisicola MWE-103 whole genome sequence.</title>
        <authorList>
            <person name="Ham Y.J."/>
        </authorList>
    </citation>
    <scope>NUCLEOTIDE SEQUENCE [LARGE SCALE GENOMIC DNA]</scope>
    <source>
        <strain evidence="5 6">MWE-103</strain>
    </source>
</reference>
<gene>
    <name evidence="5" type="ORF">I8J29_30660</name>
</gene>
<dbReference type="SUPFAM" id="SSF51215">
    <property type="entry name" value="Regulatory protein AraC"/>
    <property type="match status" value="1"/>
</dbReference>
<protein>
    <submittedName>
        <fullName evidence="5">Helix-turn-helix domain-containing protein</fullName>
    </submittedName>
</protein>
<dbReference type="InterPro" id="IPR003313">
    <property type="entry name" value="AraC-bd"/>
</dbReference>
<evidence type="ECO:0000313" key="6">
    <source>
        <dbReference type="Proteomes" id="UP000670947"/>
    </source>
</evidence>
<dbReference type="Proteomes" id="UP000670947">
    <property type="component" value="Unassembled WGS sequence"/>
</dbReference>
<dbReference type="InterPro" id="IPR037923">
    <property type="entry name" value="HTH-like"/>
</dbReference>
<keyword evidence="1" id="KW-0805">Transcription regulation</keyword>
<evidence type="ECO:0000313" key="5">
    <source>
        <dbReference type="EMBL" id="MBO7748546.1"/>
    </source>
</evidence>
<keyword evidence="2" id="KW-0238">DNA-binding</keyword>
<dbReference type="PANTHER" id="PTHR43280">
    <property type="entry name" value="ARAC-FAMILY TRANSCRIPTIONAL REGULATOR"/>
    <property type="match status" value="1"/>
</dbReference>
<sequence>MDMKHGEVYTIPSDWDVGVSVPLIGTNYCHSNYRNVRSRADITVLAYVLRGEGTIRVDSVEHRPKEGDVFLLRKGSYHEVTAMPDQEGYWTYLWFNIAGNSDDLLAAYQLKEKSLVPDAPLEGLFRKAFRLVRRGQRGGMEQVQEGVVLVLTEILIALSRLLKSRNQMLSDQAQGIKQYLDQLAEPFDSERFSRHMAMSYKQLNRVFKRETGFTVYGYLLSRRIGHAEMLLQDTSLSVSEIAFRLGYADPHYFSNLFKQKTGMTPTGFRLQAGHR</sequence>
<dbReference type="InterPro" id="IPR020449">
    <property type="entry name" value="Tscrpt_reg_AraC-type_HTH"/>
</dbReference>
<dbReference type="PANTHER" id="PTHR43280:SF2">
    <property type="entry name" value="HTH-TYPE TRANSCRIPTIONAL REGULATOR EXSA"/>
    <property type="match status" value="1"/>
</dbReference>
<name>A0ABS3WJP8_9BACL</name>
<dbReference type="PRINTS" id="PR00032">
    <property type="entry name" value="HTHARAC"/>
</dbReference>
<accession>A0ABS3WJP8</accession>
<dbReference type="RefSeq" id="WP_208851097.1">
    <property type="nucleotide sequence ID" value="NZ_JAGGDJ010000062.1"/>
</dbReference>
<comment type="caution">
    <text evidence="5">The sequence shown here is derived from an EMBL/GenBank/DDBJ whole genome shotgun (WGS) entry which is preliminary data.</text>
</comment>
<feature type="domain" description="HTH araC/xylS-type" evidence="4">
    <location>
        <begin position="173"/>
        <end position="271"/>
    </location>
</feature>
<evidence type="ECO:0000256" key="1">
    <source>
        <dbReference type="ARBA" id="ARBA00023015"/>
    </source>
</evidence>
<evidence type="ECO:0000259" key="4">
    <source>
        <dbReference type="PROSITE" id="PS01124"/>
    </source>
</evidence>
<dbReference type="Gene3D" id="1.10.10.60">
    <property type="entry name" value="Homeodomain-like"/>
    <property type="match status" value="1"/>
</dbReference>
<dbReference type="InterPro" id="IPR018060">
    <property type="entry name" value="HTH_AraC"/>
</dbReference>
<evidence type="ECO:0000256" key="2">
    <source>
        <dbReference type="ARBA" id="ARBA00023125"/>
    </source>
</evidence>
<dbReference type="InterPro" id="IPR018062">
    <property type="entry name" value="HTH_AraC-typ_CS"/>
</dbReference>
<dbReference type="SMART" id="SM00342">
    <property type="entry name" value="HTH_ARAC"/>
    <property type="match status" value="1"/>
</dbReference>
<keyword evidence="3" id="KW-0804">Transcription</keyword>
<dbReference type="SUPFAM" id="SSF46689">
    <property type="entry name" value="Homeodomain-like"/>
    <property type="match status" value="1"/>
</dbReference>
<proteinExistence type="predicted"/>
<evidence type="ECO:0000256" key="3">
    <source>
        <dbReference type="ARBA" id="ARBA00023163"/>
    </source>
</evidence>